<comment type="cofactor">
    <cofactor evidence="11">
        <name>[4Fe-4S] cluster</name>
        <dbReference type="ChEBI" id="CHEBI:49883"/>
    </cofactor>
    <text evidence="11">Binds 1 [4Fe-4S] cluster per subunit. Following nitrosylation of the [4Fe-4S] cluster binds 1 [4Fe-8(NO)] cluster per subunit.</text>
</comment>
<evidence type="ECO:0000256" key="2">
    <source>
        <dbReference type="ARBA" id="ARBA00006597"/>
    </source>
</evidence>
<comment type="function">
    <text evidence="11">Acts as a transcriptional regulator. Probably redox-responsive. The apo- but not holo-form probably binds DNA.</text>
</comment>
<dbReference type="HOGENOM" id="CLU_106245_6_2_11"/>
<feature type="binding site" evidence="11">
    <location>
        <position position="52"/>
    </location>
    <ligand>
        <name>[4Fe-4S] cluster</name>
        <dbReference type="ChEBI" id="CHEBI:49883"/>
    </ligand>
</feature>
<dbReference type="PROSITE" id="PS51674">
    <property type="entry name" value="4FE4S_WBL"/>
    <property type="match status" value="1"/>
</dbReference>
<feature type="binding site" evidence="11">
    <location>
        <position position="15"/>
    </location>
    <ligand>
        <name>[4Fe-4S] cluster</name>
        <dbReference type="ChEBI" id="CHEBI:49883"/>
    </ligand>
</feature>
<comment type="PTM">
    <text evidence="11">Upon Fe-S cluster removal intramolecular disulfide bonds are formed.</text>
</comment>
<dbReference type="GO" id="GO:0045454">
    <property type="term" value="P:cell redox homeostasis"/>
    <property type="evidence" value="ECO:0007669"/>
    <property type="project" value="TreeGrafter"/>
</dbReference>
<evidence type="ECO:0000256" key="7">
    <source>
        <dbReference type="ARBA" id="ARBA00023015"/>
    </source>
</evidence>
<evidence type="ECO:0000256" key="1">
    <source>
        <dbReference type="ARBA" id="ARBA00004496"/>
    </source>
</evidence>
<reference evidence="14 17" key="2">
    <citation type="submission" date="2017-08" db="EMBL/GenBank/DDBJ databases">
        <title>The complete genome sequence of moderately halophilic actinomycete Actinopolyspora erythraea YIM 90600, the producer of novel erythromycin, novel actinopolysporins A-C and tubercidin.</title>
        <authorList>
            <person name="Yin M."/>
            <person name="Tang S."/>
        </authorList>
    </citation>
    <scope>NUCLEOTIDE SEQUENCE [LARGE SCALE GENOMIC DNA]</scope>
    <source>
        <strain evidence="14 17">YIM 90600</strain>
    </source>
</reference>
<evidence type="ECO:0000256" key="4">
    <source>
        <dbReference type="ARBA" id="ARBA00022723"/>
    </source>
</evidence>
<evidence type="ECO:0000256" key="6">
    <source>
        <dbReference type="ARBA" id="ARBA00023014"/>
    </source>
</evidence>
<evidence type="ECO:0000256" key="9">
    <source>
        <dbReference type="ARBA" id="ARBA00023157"/>
    </source>
</evidence>
<comment type="subcellular location">
    <subcellularLocation>
        <location evidence="1 11">Cytoplasm</location>
    </subcellularLocation>
</comment>
<evidence type="ECO:0000256" key="5">
    <source>
        <dbReference type="ARBA" id="ARBA00023004"/>
    </source>
</evidence>
<dbReference type="Proteomes" id="UP000215043">
    <property type="component" value="Chromosome"/>
</dbReference>
<keyword evidence="4 11" id="KW-0479">Metal-binding</keyword>
<comment type="similarity">
    <text evidence="2 11">Belongs to the WhiB family.</text>
</comment>
<dbReference type="EMBL" id="JPMV01000018">
    <property type="protein sequence ID" value="KGI81489.1"/>
    <property type="molecule type" value="Genomic_DNA"/>
</dbReference>
<dbReference type="GO" id="GO:0051539">
    <property type="term" value="F:4 iron, 4 sulfur cluster binding"/>
    <property type="evidence" value="ECO:0007669"/>
    <property type="project" value="UniProtKB-UniRule"/>
</dbReference>
<feature type="domain" description="4Fe-4S Wbl-type" evidence="13">
    <location>
        <begin position="14"/>
        <end position="76"/>
    </location>
</feature>
<keyword evidence="10 11" id="KW-0804">Transcription</keyword>
<accession>A0A099D661</accession>
<evidence type="ECO:0000313" key="16">
    <source>
        <dbReference type="Proteomes" id="UP000029737"/>
    </source>
</evidence>
<dbReference type="InterPro" id="IPR034768">
    <property type="entry name" value="4FE4S_WBL"/>
</dbReference>
<dbReference type="GO" id="GO:0035731">
    <property type="term" value="F:dinitrosyl-iron complex binding"/>
    <property type="evidence" value="ECO:0007669"/>
    <property type="project" value="UniProtKB-UniRule"/>
</dbReference>
<evidence type="ECO:0000313" key="14">
    <source>
        <dbReference type="EMBL" id="ASU78734.1"/>
    </source>
</evidence>
<dbReference type="HAMAP" id="MF_01479">
    <property type="entry name" value="WhiB"/>
    <property type="match status" value="1"/>
</dbReference>
<dbReference type="KEGG" id="aey:CDG81_11110"/>
<keyword evidence="5 11" id="KW-0408">Iron</keyword>
<evidence type="ECO:0000313" key="15">
    <source>
        <dbReference type="EMBL" id="KGI81489.1"/>
    </source>
</evidence>
<dbReference type="Pfam" id="PF02467">
    <property type="entry name" value="Whib"/>
    <property type="match status" value="1"/>
</dbReference>
<reference evidence="15 16" key="1">
    <citation type="journal article" date="2014" name="PLoS ONE">
        <title>Identification and Characterization of a New Erythromycin Biosynthetic Gene Cluster in Actinopolyspora erythraea YIM90600, a Novel Erythronolide-Producing Halophilic Actinomycete Isolated from Salt Field.</title>
        <authorList>
            <person name="Chen D."/>
            <person name="Feng J."/>
            <person name="Huang L."/>
            <person name="Zhang Q."/>
            <person name="Wu J."/>
            <person name="Zhu X."/>
            <person name="Duan Y."/>
            <person name="Xu Z."/>
        </authorList>
    </citation>
    <scope>NUCLEOTIDE SEQUENCE [LARGE SCALE GENOMIC DNA]</scope>
    <source>
        <strain evidence="15 16">YIM90600</strain>
    </source>
</reference>
<keyword evidence="7 11" id="KW-0805">Transcription regulation</keyword>
<dbReference type="PANTHER" id="PTHR38839">
    <property type="entry name" value="TRANSCRIPTIONAL REGULATOR WHID-RELATED"/>
    <property type="match status" value="1"/>
</dbReference>
<dbReference type="InterPro" id="IPR003482">
    <property type="entry name" value="Whib"/>
</dbReference>
<dbReference type="AlphaFoldDB" id="A0A099D661"/>
<evidence type="ECO:0000256" key="11">
    <source>
        <dbReference type="HAMAP-Rule" id="MF_01479"/>
    </source>
</evidence>
<proteinExistence type="inferred from homology"/>
<evidence type="ECO:0000256" key="8">
    <source>
        <dbReference type="ARBA" id="ARBA00023125"/>
    </source>
</evidence>
<keyword evidence="9 11" id="KW-1015">Disulfide bond</keyword>
<feature type="compositionally biased region" description="Polar residues" evidence="12">
    <location>
        <begin position="88"/>
        <end position="97"/>
    </location>
</feature>
<feature type="region of interest" description="Disordered" evidence="12">
    <location>
        <begin position="69"/>
        <end position="97"/>
    </location>
</feature>
<organism evidence="14 17">
    <name type="scientific">Actinopolyspora erythraea</name>
    <dbReference type="NCBI Taxonomy" id="414996"/>
    <lineage>
        <taxon>Bacteria</taxon>
        <taxon>Bacillati</taxon>
        <taxon>Actinomycetota</taxon>
        <taxon>Actinomycetes</taxon>
        <taxon>Actinopolysporales</taxon>
        <taxon>Actinopolysporaceae</taxon>
        <taxon>Actinopolyspora</taxon>
    </lineage>
</organism>
<evidence type="ECO:0000259" key="13">
    <source>
        <dbReference type="PROSITE" id="PS51674"/>
    </source>
</evidence>
<protein>
    <recommendedName>
        <fullName evidence="11">Transcriptional regulator WhiB</fullName>
    </recommendedName>
</protein>
<dbReference type="EMBL" id="CP022752">
    <property type="protein sequence ID" value="ASU78734.1"/>
    <property type="molecule type" value="Genomic_DNA"/>
</dbReference>
<feature type="binding site" evidence="11">
    <location>
        <position position="46"/>
    </location>
    <ligand>
        <name>[4Fe-4S] cluster</name>
        <dbReference type="ChEBI" id="CHEBI:49883"/>
    </ligand>
</feature>
<evidence type="ECO:0000256" key="10">
    <source>
        <dbReference type="ARBA" id="ARBA00023163"/>
    </source>
</evidence>
<dbReference type="GO" id="GO:0005737">
    <property type="term" value="C:cytoplasm"/>
    <property type="evidence" value="ECO:0007669"/>
    <property type="project" value="UniProtKB-SubCell"/>
</dbReference>
<dbReference type="eggNOG" id="ENOG503473P">
    <property type="taxonomic scope" value="Bacteria"/>
</dbReference>
<keyword evidence="11" id="KW-0963">Cytoplasm</keyword>
<name>A0A099D661_9ACTN</name>
<dbReference type="GO" id="GO:0046872">
    <property type="term" value="F:metal ion binding"/>
    <property type="evidence" value="ECO:0007669"/>
    <property type="project" value="UniProtKB-KW"/>
</dbReference>
<keyword evidence="3 11" id="KW-0004">4Fe-4S</keyword>
<dbReference type="GO" id="GO:0047134">
    <property type="term" value="F:protein-disulfide reductase [NAD(P)H] activity"/>
    <property type="evidence" value="ECO:0007669"/>
    <property type="project" value="TreeGrafter"/>
</dbReference>
<keyword evidence="16" id="KW-1185">Reference proteome</keyword>
<gene>
    <name evidence="11" type="primary">whiB</name>
    <name evidence="14" type="ORF">CDG81_11110</name>
    <name evidence="15" type="ORF">IL38_11165</name>
</gene>
<evidence type="ECO:0000256" key="12">
    <source>
        <dbReference type="SAM" id="MobiDB-lite"/>
    </source>
</evidence>
<dbReference type="Proteomes" id="UP000029737">
    <property type="component" value="Unassembled WGS sequence"/>
</dbReference>
<dbReference type="GO" id="GO:0003677">
    <property type="term" value="F:DNA binding"/>
    <property type="evidence" value="ECO:0007669"/>
    <property type="project" value="UniProtKB-UniRule"/>
</dbReference>
<keyword evidence="8 11" id="KW-0238">DNA-binding</keyword>
<feature type="binding site" evidence="11">
    <location>
        <position position="43"/>
    </location>
    <ligand>
        <name>[4Fe-4S] cluster</name>
        <dbReference type="ChEBI" id="CHEBI:49883"/>
    </ligand>
</feature>
<keyword evidence="6 11" id="KW-0411">Iron-sulfur</keyword>
<comment type="PTM">
    <text evidence="11">The Fe-S cluster can be nitrosylated by nitric oxide (NO).</text>
</comment>
<evidence type="ECO:0000313" key="17">
    <source>
        <dbReference type="Proteomes" id="UP000215043"/>
    </source>
</evidence>
<evidence type="ECO:0000256" key="3">
    <source>
        <dbReference type="ARBA" id="ARBA00022485"/>
    </source>
</evidence>
<sequence length="97" mass="10704">MMDNTNTDWQHRASCRDEDPELFFPVSEVGPGAQQVQQAKAICAKCPVSSECLAYAQRNGLDFGIFGGMTPEERRRSGRRARGAVRATESQASSPRQ</sequence>
<dbReference type="GO" id="GO:0045892">
    <property type="term" value="P:negative regulation of DNA-templated transcription"/>
    <property type="evidence" value="ECO:0007669"/>
    <property type="project" value="TreeGrafter"/>
</dbReference>
<dbReference type="OrthoDB" id="8104048at2"/>